<accession>A0A1I6EJ11</accession>
<proteinExistence type="predicted"/>
<evidence type="ECO:0000313" key="2">
    <source>
        <dbReference type="Proteomes" id="UP000199584"/>
    </source>
</evidence>
<name>A0A1I6EJ11_9FIRM</name>
<dbReference type="RefSeq" id="WP_092487712.1">
    <property type="nucleotide sequence ID" value="NZ_FOYM01000049.1"/>
</dbReference>
<dbReference type="OrthoDB" id="10008088at2"/>
<protein>
    <submittedName>
        <fullName evidence="1">Uncharacterized protein</fullName>
    </submittedName>
</protein>
<dbReference type="EMBL" id="FOYM01000049">
    <property type="protein sequence ID" value="SFR17729.1"/>
    <property type="molecule type" value="Genomic_DNA"/>
</dbReference>
<evidence type="ECO:0000313" key="1">
    <source>
        <dbReference type="EMBL" id="SFR17729.1"/>
    </source>
</evidence>
<keyword evidence="2" id="KW-1185">Reference proteome</keyword>
<dbReference type="Proteomes" id="UP000199584">
    <property type="component" value="Unassembled WGS sequence"/>
</dbReference>
<sequence length="71" mass="7870">MVQAKNEKKKFSYPKVRVKKDEIGAGYIPMYDTDAVIPKVDTKAGPGLENIDAALDKDVDPLLAFNSDEEK</sequence>
<organism evidence="1 2">
    <name type="scientific">Desulfoscipio geothermicus DSM 3669</name>
    <dbReference type="NCBI Taxonomy" id="1121426"/>
    <lineage>
        <taxon>Bacteria</taxon>
        <taxon>Bacillati</taxon>
        <taxon>Bacillota</taxon>
        <taxon>Clostridia</taxon>
        <taxon>Eubacteriales</taxon>
        <taxon>Desulfallaceae</taxon>
        <taxon>Desulfoscipio</taxon>
    </lineage>
</organism>
<dbReference type="AlphaFoldDB" id="A0A1I6EJ11"/>
<reference evidence="2" key="1">
    <citation type="submission" date="2016-10" db="EMBL/GenBank/DDBJ databases">
        <authorList>
            <person name="Varghese N."/>
            <person name="Submissions S."/>
        </authorList>
    </citation>
    <scope>NUCLEOTIDE SEQUENCE [LARGE SCALE GENOMIC DNA]</scope>
    <source>
        <strain evidence="2">DSM 3669</strain>
    </source>
</reference>
<gene>
    <name evidence="1" type="ORF">SAMN05660706_1495</name>
</gene>